<accession>A0A7C9GNI1</accession>
<evidence type="ECO:0000256" key="18">
    <source>
        <dbReference type="SAM" id="MobiDB-lite"/>
    </source>
</evidence>
<keyword evidence="9 15" id="KW-0808">Transferase</keyword>
<evidence type="ECO:0000256" key="6">
    <source>
        <dbReference type="ARBA" id="ARBA00014679"/>
    </source>
</evidence>
<keyword evidence="7 15" id="KW-0963">Cytoplasm</keyword>
<keyword evidence="10 15" id="KW-0949">S-adenosyl-L-methionine</keyword>
<feature type="domain" description="tRNA methyltransferase TRMD/TRM10-type" evidence="19">
    <location>
        <begin position="6"/>
        <end position="223"/>
    </location>
</feature>
<dbReference type="InterPro" id="IPR002649">
    <property type="entry name" value="tRNA_m1G_MeTrfase_TrmD"/>
</dbReference>
<evidence type="ECO:0000256" key="4">
    <source>
        <dbReference type="ARBA" id="ARBA00011738"/>
    </source>
</evidence>
<dbReference type="NCBIfam" id="TIGR00088">
    <property type="entry name" value="trmD"/>
    <property type="match status" value="1"/>
</dbReference>
<feature type="compositionally biased region" description="Basic and acidic residues" evidence="18">
    <location>
        <begin position="210"/>
        <end position="227"/>
    </location>
</feature>
<evidence type="ECO:0000256" key="17">
    <source>
        <dbReference type="RuleBase" id="RU003464"/>
    </source>
</evidence>
<evidence type="ECO:0000313" key="21">
    <source>
        <dbReference type="Proteomes" id="UP000481327"/>
    </source>
</evidence>
<comment type="similarity">
    <text evidence="3 15 17">Belongs to the RNA methyltransferase TrmD family.</text>
</comment>
<evidence type="ECO:0000256" key="15">
    <source>
        <dbReference type="HAMAP-Rule" id="MF_00605"/>
    </source>
</evidence>
<name>A0A7C9GNI1_9SPHN</name>
<keyword evidence="11 15" id="KW-0819">tRNA processing</keyword>
<dbReference type="HAMAP" id="MF_00605">
    <property type="entry name" value="TrmD"/>
    <property type="match status" value="1"/>
</dbReference>
<organism evidence="20 21">
    <name type="scientific">Sandarakinorhabdus fusca</name>
    <dbReference type="NCBI Taxonomy" id="1439888"/>
    <lineage>
        <taxon>Bacteria</taxon>
        <taxon>Pseudomonadati</taxon>
        <taxon>Pseudomonadota</taxon>
        <taxon>Alphaproteobacteria</taxon>
        <taxon>Sphingomonadales</taxon>
        <taxon>Sphingosinicellaceae</taxon>
        <taxon>Sandarakinorhabdus</taxon>
    </lineage>
</organism>
<evidence type="ECO:0000256" key="10">
    <source>
        <dbReference type="ARBA" id="ARBA00022691"/>
    </source>
</evidence>
<dbReference type="GO" id="GO:0052906">
    <property type="term" value="F:tRNA (guanine(37)-N1)-methyltransferase activity"/>
    <property type="evidence" value="ECO:0007669"/>
    <property type="project" value="UniProtKB-UniRule"/>
</dbReference>
<dbReference type="Gene3D" id="1.10.1270.20">
    <property type="entry name" value="tRNA(m1g37)methyltransferase, domain 2"/>
    <property type="match status" value="1"/>
</dbReference>
<dbReference type="GO" id="GO:0002939">
    <property type="term" value="P:tRNA N1-guanine methylation"/>
    <property type="evidence" value="ECO:0007669"/>
    <property type="project" value="TreeGrafter"/>
</dbReference>
<comment type="function">
    <text evidence="1 15 17">Specifically methylates guanosine-37 in various tRNAs.</text>
</comment>
<evidence type="ECO:0000256" key="14">
    <source>
        <dbReference type="ARBA" id="ARBA00047783"/>
    </source>
</evidence>
<evidence type="ECO:0000256" key="3">
    <source>
        <dbReference type="ARBA" id="ARBA00007630"/>
    </source>
</evidence>
<evidence type="ECO:0000256" key="12">
    <source>
        <dbReference type="ARBA" id="ARBA00029736"/>
    </source>
</evidence>
<dbReference type="Proteomes" id="UP000481327">
    <property type="component" value="Unassembled WGS sequence"/>
</dbReference>
<proteinExistence type="inferred from homology"/>
<dbReference type="RefSeq" id="WP_152576443.1">
    <property type="nucleotide sequence ID" value="NZ_JAATJI010000001.1"/>
</dbReference>
<evidence type="ECO:0000256" key="8">
    <source>
        <dbReference type="ARBA" id="ARBA00022603"/>
    </source>
</evidence>
<dbReference type="InterPro" id="IPR029028">
    <property type="entry name" value="Alpha/beta_knot_MTases"/>
</dbReference>
<evidence type="ECO:0000313" key="20">
    <source>
        <dbReference type="EMBL" id="MQT15990.1"/>
    </source>
</evidence>
<evidence type="ECO:0000256" key="11">
    <source>
        <dbReference type="ARBA" id="ARBA00022694"/>
    </source>
</evidence>
<evidence type="ECO:0000256" key="13">
    <source>
        <dbReference type="ARBA" id="ARBA00033392"/>
    </source>
</evidence>
<keyword evidence="21" id="KW-1185">Reference proteome</keyword>
<dbReference type="CDD" id="cd18080">
    <property type="entry name" value="TrmD-like"/>
    <property type="match status" value="1"/>
</dbReference>
<comment type="subcellular location">
    <subcellularLocation>
        <location evidence="2 15 17">Cytoplasm</location>
    </subcellularLocation>
</comment>
<dbReference type="OrthoDB" id="9807416at2"/>
<dbReference type="InterPro" id="IPR023148">
    <property type="entry name" value="tRNA_m1G_MeTrfase_C_sf"/>
</dbReference>
<feature type="region of interest" description="Disordered" evidence="18">
    <location>
        <begin position="210"/>
        <end position="243"/>
    </location>
</feature>
<dbReference type="EC" id="2.1.1.228" evidence="5 15"/>
<sequence>MNWSATILTLYPEMFPGSLGHSLAGRALADGLWSLDARNIRDFTTDRHRTVDDTPAGGGPGMVLRADIIAAAVDGVANGTPVIALTPRGAPLTQAKVRELAAGPGVTLLCGRFEGFDERIFDARAIEQVSIGDYILSGGEVAATVLLDACVRLLPGVMGAALSGVDESFETGLLEHPHYTRPPEWEGHLIPEVLRSGDHAKIAAWRLARSEADTRSRRPDLWQRHSDAAGQPPSGARQKKKEE</sequence>
<keyword evidence="8 15" id="KW-0489">Methyltransferase</keyword>
<comment type="caution">
    <text evidence="20">The sequence shown here is derived from an EMBL/GenBank/DDBJ whole genome shotgun (WGS) entry which is preliminary data.</text>
</comment>
<dbReference type="Gene3D" id="3.40.1280.10">
    <property type="match status" value="1"/>
</dbReference>
<evidence type="ECO:0000256" key="1">
    <source>
        <dbReference type="ARBA" id="ARBA00002634"/>
    </source>
</evidence>
<dbReference type="EMBL" id="WIOL01000001">
    <property type="protein sequence ID" value="MQT15990.1"/>
    <property type="molecule type" value="Genomic_DNA"/>
</dbReference>
<evidence type="ECO:0000259" key="19">
    <source>
        <dbReference type="Pfam" id="PF01746"/>
    </source>
</evidence>
<protein>
    <recommendedName>
        <fullName evidence="6 15">tRNA (guanine-N(1)-)-methyltransferase</fullName>
        <ecNumber evidence="5 15">2.1.1.228</ecNumber>
    </recommendedName>
    <alternativeName>
        <fullName evidence="12 15">M1G-methyltransferase</fullName>
    </alternativeName>
    <alternativeName>
        <fullName evidence="13 15">tRNA [GM37] methyltransferase</fullName>
    </alternativeName>
</protein>
<dbReference type="InterPro" id="IPR029026">
    <property type="entry name" value="tRNA_m1G_MTases_N"/>
</dbReference>
<dbReference type="PANTHER" id="PTHR46417">
    <property type="entry name" value="TRNA (GUANINE-N(1)-)-METHYLTRANSFERASE"/>
    <property type="match status" value="1"/>
</dbReference>
<reference evidence="20 21" key="1">
    <citation type="submission" date="2019-09" db="EMBL/GenBank/DDBJ databases">
        <title>Polymorphobacter sp. isolated from a lake in China.</title>
        <authorList>
            <person name="Liu Z."/>
        </authorList>
    </citation>
    <scope>NUCLEOTIDE SEQUENCE [LARGE SCALE GENOMIC DNA]</scope>
    <source>
        <strain evidence="20 21">D40P</strain>
    </source>
</reference>
<evidence type="ECO:0000256" key="7">
    <source>
        <dbReference type="ARBA" id="ARBA00022490"/>
    </source>
</evidence>
<dbReference type="Pfam" id="PF01746">
    <property type="entry name" value="tRNA_m1G_MT"/>
    <property type="match status" value="1"/>
</dbReference>
<evidence type="ECO:0000256" key="16">
    <source>
        <dbReference type="PIRSR" id="PIRSR000386-1"/>
    </source>
</evidence>
<feature type="binding site" evidence="15 16">
    <location>
        <begin position="131"/>
        <end position="136"/>
    </location>
    <ligand>
        <name>S-adenosyl-L-methionine</name>
        <dbReference type="ChEBI" id="CHEBI:59789"/>
    </ligand>
</feature>
<evidence type="ECO:0000256" key="5">
    <source>
        <dbReference type="ARBA" id="ARBA00012807"/>
    </source>
</evidence>
<gene>
    <name evidence="15 20" type="primary">trmD</name>
    <name evidence="20" type="ORF">F3168_01765</name>
</gene>
<comment type="subunit">
    <text evidence="4 15 17">Homodimer.</text>
</comment>
<dbReference type="SUPFAM" id="SSF75217">
    <property type="entry name" value="alpha/beta knot"/>
    <property type="match status" value="1"/>
</dbReference>
<dbReference type="GO" id="GO:0005829">
    <property type="term" value="C:cytosol"/>
    <property type="evidence" value="ECO:0007669"/>
    <property type="project" value="TreeGrafter"/>
</dbReference>
<evidence type="ECO:0000256" key="9">
    <source>
        <dbReference type="ARBA" id="ARBA00022679"/>
    </source>
</evidence>
<dbReference type="InterPro" id="IPR016009">
    <property type="entry name" value="tRNA_MeTrfase_TRMD/TRM10"/>
</dbReference>
<dbReference type="NCBIfam" id="NF000648">
    <property type="entry name" value="PRK00026.1"/>
    <property type="match status" value="1"/>
</dbReference>
<dbReference type="PANTHER" id="PTHR46417:SF1">
    <property type="entry name" value="TRNA (GUANINE-N(1)-)-METHYLTRANSFERASE"/>
    <property type="match status" value="1"/>
</dbReference>
<comment type="catalytic activity">
    <reaction evidence="14 15 17">
        <text>guanosine(37) in tRNA + S-adenosyl-L-methionine = N(1)-methylguanosine(37) in tRNA + S-adenosyl-L-homocysteine + H(+)</text>
        <dbReference type="Rhea" id="RHEA:36899"/>
        <dbReference type="Rhea" id="RHEA-COMP:10145"/>
        <dbReference type="Rhea" id="RHEA-COMP:10147"/>
        <dbReference type="ChEBI" id="CHEBI:15378"/>
        <dbReference type="ChEBI" id="CHEBI:57856"/>
        <dbReference type="ChEBI" id="CHEBI:59789"/>
        <dbReference type="ChEBI" id="CHEBI:73542"/>
        <dbReference type="ChEBI" id="CHEBI:74269"/>
        <dbReference type="EC" id="2.1.1.228"/>
    </reaction>
</comment>
<dbReference type="AlphaFoldDB" id="A0A7C9GNI1"/>
<evidence type="ECO:0000256" key="2">
    <source>
        <dbReference type="ARBA" id="ARBA00004496"/>
    </source>
</evidence>
<dbReference type="PIRSF" id="PIRSF000386">
    <property type="entry name" value="tRNA_mtase"/>
    <property type="match status" value="1"/>
</dbReference>
<feature type="binding site" evidence="15 16">
    <location>
        <position position="111"/>
    </location>
    <ligand>
        <name>S-adenosyl-L-methionine</name>
        <dbReference type="ChEBI" id="CHEBI:59789"/>
    </ligand>
</feature>